<keyword evidence="7" id="KW-1185">Reference proteome</keyword>
<dbReference type="GO" id="GO:0046316">
    <property type="term" value="F:gluconokinase activity"/>
    <property type="evidence" value="ECO:0007669"/>
    <property type="project" value="UniProtKB-EC"/>
</dbReference>
<evidence type="ECO:0000256" key="3">
    <source>
        <dbReference type="ARBA" id="ARBA00022777"/>
    </source>
</evidence>
<name>A0ABZ1BW38_9FIRM</name>
<sequence>MAPSLFAAVDMGSSGVRSLVVDGDARPVGEAAVEVPVETAEPGQAEVSPDAIWGGVLGTLRRALEQATATRPGARLEGIGLSSALFTLLGVDAGGQPVTPVYTWMDRRAAPEVAAYRHDPVARSLYRRTGCPLHALHPLAKVRWLRRTRAESFARAARWISAKEYVLSRWFGRYVVDVSIASSTGYFNILTHDWDDEALAFAGLRRSQLSDPVDAAFALTGMDPAIASYLGIDPATPVAAGAGDGMLAHVASGGTGPSVFSSTVGTSGAVRVLHDRPLLDPLQRTWCYCLDRQWWVAGGAINNGGVVLQWLRRLLVQVASPDGNRGLSYQEFDRLAASVPPGSRGLVFVPLLTGERSPGWNDRASGVVAGLRIDHGPADWARAAMEGVTYRMLQVYRALVELTGAEGELRASGGYTRSETWLQMQADVFGRPVTALELREASALGAAIAAMKAVGFIESWAAAGRLVASGRRYRPDPDRHAVYRRGYEVFQKVYAAMEPLFDELAGLA</sequence>
<evidence type="ECO:0000256" key="2">
    <source>
        <dbReference type="ARBA" id="ARBA00022679"/>
    </source>
</evidence>
<protein>
    <submittedName>
        <fullName evidence="6">Gluconokinase</fullName>
        <ecNumber evidence="6">2.7.1.12</ecNumber>
    </submittedName>
</protein>
<evidence type="ECO:0000313" key="7">
    <source>
        <dbReference type="Proteomes" id="UP001332192"/>
    </source>
</evidence>
<evidence type="ECO:0000259" key="4">
    <source>
        <dbReference type="Pfam" id="PF00370"/>
    </source>
</evidence>
<dbReference type="EC" id="2.7.1.12" evidence="6"/>
<feature type="domain" description="Carbohydrate kinase FGGY N-terminal" evidence="4">
    <location>
        <begin position="7"/>
        <end position="250"/>
    </location>
</feature>
<dbReference type="InterPro" id="IPR043129">
    <property type="entry name" value="ATPase_NBD"/>
</dbReference>
<dbReference type="EMBL" id="CP141615">
    <property type="protein sequence ID" value="WRP17004.1"/>
    <property type="molecule type" value="Genomic_DNA"/>
</dbReference>
<reference evidence="6 7" key="1">
    <citation type="journal article" date="2024" name="Front. Microbiol.">
        <title>Novel thermophilic genera Geochorda gen. nov. and Carboxydochorda gen. nov. from the deep terrestrial subsurface reveal the ecophysiological diversity in the class Limnochordia.</title>
        <authorList>
            <person name="Karnachuk O.V."/>
            <person name="Lukina A.P."/>
            <person name="Avakyan M.R."/>
            <person name="Kadnikov V.V."/>
            <person name="Begmatov S."/>
            <person name="Beletsky A.V."/>
            <person name="Vlasova K.G."/>
            <person name="Novikov A.A."/>
            <person name="Shcherbakova V.A."/>
            <person name="Mardanov A.V."/>
            <person name="Ravin N.V."/>
        </authorList>
    </citation>
    <scope>NUCLEOTIDE SEQUENCE [LARGE SCALE GENOMIC DNA]</scope>
    <source>
        <strain evidence="6 7">L945</strain>
    </source>
</reference>
<organism evidence="6 7">
    <name type="scientific">Carboxydichorda subterranea</name>
    <dbReference type="NCBI Taxonomy" id="3109565"/>
    <lineage>
        <taxon>Bacteria</taxon>
        <taxon>Bacillati</taxon>
        <taxon>Bacillota</taxon>
        <taxon>Limnochordia</taxon>
        <taxon>Limnochordales</taxon>
        <taxon>Geochordaceae</taxon>
        <taxon>Carboxydichorda</taxon>
    </lineage>
</organism>
<comment type="similarity">
    <text evidence="1">Belongs to the FGGY kinase family.</text>
</comment>
<dbReference type="InterPro" id="IPR000577">
    <property type="entry name" value="Carb_kinase_FGGY"/>
</dbReference>
<dbReference type="Proteomes" id="UP001332192">
    <property type="component" value="Chromosome"/>
</dbReference>
<evidence type="ECO:0000313" key="6">
    <source>
        <dbReference type="EMBL" id="WRP17004.1"/>
    </source>
</evidence>
<dbReference type="Pfam" id="PF02782">
    <property type="entry name" value="FGGY_C"/>
    <property type="match status" value="1"/>
</dbReference>
<dbReference type="PANTHER" id="PTHR43095:SF2">
    <property type="entry name" value="GLUCONOKINASE"/>
    <property type="match status" value="1"/>
</dbReference>
<evidence type="ECO:0000259" key="5">
    <source>
        <dbReference type="Pfam" id="PF02782"/>
    </source>
</evidence>
<evidence type="ECO:0000256" key="1">
    <source>
        <dbReference type="ARBA" id="ARBA00009156"/>
    </source>
</evidence>
<dbReference type="Gene3D" id="3.30.420.40">
    <property type="match status" value="2"/>
</dbReference>
<dbReference type="InterPro" id="IPR018484">
    <property type="entry name" value="FGGY_N"/>
</dbReference>
<dbReference type="SUPFAM" id="SSF53067">
    <property type="entry name" value="Actin-like ATPase domain"/>
    <property type="match status" value="2"/>
</dbReference>
<dbReference type="PANTHER" id="PTHR43095">
    <property type="entry name" value="SUGAR KINASE"/>
    <property type="match status" value="1"/>
</dbReference>
<feature type="domain" description="Carbohydrate kinase FGGY C-terminal" evidence="5">
    <location>
        <begin position="263"/>
        <end position="453"/>
    </location>
</feature>
<accession>A0ABZ1BW38</accession>
<dbReference type="RefSeq" id="WP_324716276.1">
    <property type="nucleotide sequence ID" value="NZ_CP141615.1"/>
</dbReference>
<dbReference type="Pfam" id="PF00370">
    <property type="entry name" value="FGGY_N"/>
    <property type="match status" value="1"/>
</dbReference>
<proteinExistence type="inferred from homology"/>
<dbReference type="InterPro" id="IPR050406">
    <property type="entry name" value="FGGY_Carb_Kinase"/>
</dbReference>
<gene>
    <name evidence="6" type="ORF">U7230_13080</name>
</gene>
<keyword evidence="2 6" id="KW-0808">Transferase</keyword>
<keyword evidence="3" id="KW-0418">Kinase</keyword>
<dbReference type="InterPro" id="IPR018485">
    <property type="entry name" value="FGGY_C"/>
</dbReference>
<dbReference type="CDD" id="cd07770">
    <property type="entry name" value="ASKHA_NBD_FGGY_GntK"/>
    <property type="match status" value="1"/>
</dbReference>
<dbReference type="PIRSF" id="PIRSF000538">
    <property type="entry name" value="GlpK"/>
    <property type="match status" value="1"/>
</dbReference>